<name>A0A375YPJ0_MYCPF</name>
<proteinExistence type="predicted"/>
<dbReference type="SUPFAM" id="SSF51679">
    <property type="entry name" value="Bacterial luciferase-like"/>
    <property type="match status" value="1"/>
</dbReference>
<evidence type="ECO:0000313" key="7">
    <source>
        <dbReference type="EMBL" id="SRX82969.1"/>
    </source>
</evidence>
<organism evidence="7 8">
    <name type="scientific">Mycolicibacterium parafortuitum</name>
    <name type="common">Mycobacterium parafortuitum</name>
    <dbReference type="NCBI Taxonomy" id="39692"/>
    <lineage>
        <taxon>Bacteria</taxon>
        <taxon>Bacillati</taxon>
        <taxon>Actinomycetota</taxon>
        <taxon>Actinomycetes</taxon>
        <taxon>Mycobacteriales</taxon>
        <taxon>Mycobacteriaceae</taxon>
        <taxon>Mycolicibacterium</taxon>
    </lineage>
</organism>
<dbReference type="Gene3D" id="3.20.20.30">
    <property type="entry name" value="Luciferase-like domain"/>
    <property type="match status" value="1"/>
</dbReference>
<keyword evidence="2" id="KW-0288">FMN</keyword>
<evidence type="ECO:0000313" key="8">
    <source>
        <dbReference type="Proteomes" id="UP000252008"/>
    </source>
</evidence>
<keyword evidence="1" id="KW-0285">Flavoprotein</keyword>
<dbReference type="PANTHER" id="PTHR42847:SF4">
    <property type="entry name" value="ALKANESULFONATE MONOOXYGENASE-RELATED"/>
    <property type="match status" value="1"/>
</dbReference>
<evidence type="ECO:0000256" key="2">
    <source>
        <dbReference type="ARBA" id="ARBA00022643"/>
    </source>
</evidence>
<keyword evidence="4 7" id="KW-0503">Monooxygenase</keyword>
<evidence type="ECO:0000256" key="1">
    <source>
        <dbReference type="ARBA" id="ARBA00022630"/>
    </source>
</evidence>
<accession>A0A375YPJ0</accession>
<dbReference type="GO" id="GO:0008726">
    <property type="term" value="F:alkanesulfonate monooxygenase activity"/>
    <property type="evidence" value="ECO:0007669"/>
    <property type="project" value="TreeGrafter"/>
</dbReference>
<dbReference type="Proteomes" id="UP000252008">
    <property type="component" value="Unassembled WGS sequence"/>
</dbReference>
<sequence>MSAANGSAGMSAANGSAGMSGANGSAGVNDRPRFGVWAPVYGNHGARHHPQDPPDASYRRNRDLIVHAEQVGFDATLVAQHVIHPSDVEDDVLETWSTLAGIAEATERIELIGAIKPLLLNPLVFAKIAANIADISDGRLSINVVSGWFLPELEALGVDLLDHDDRYAHTREWLEIVTALWAGKQVDIGGRQPALVRPVPRFVPPVYVGGESEPGRALAAATADVFFINGRPLPDTAEVIADLRSRRAGGPPLRFGLSAFVIARDTDAEAHAEAAHLQALVDAEKRPEISGGTDPKTQMYKVLANTSRVGSNGGTLAGLVGSYDTVAERISAFHAAGIELFMLQFQPLEAELDRFAEHIIPRFARAD</sequence>
<keyword evidence="8" id="KW-1185">Reference proteome</keyword>
<dbReference type="PANTHER" id="PTHR42847">
    <property type="entry name" value="ALKANESULFONATE MONOOXYGENASE"/>
    <property type="match status" value="1"/>
</dbReference>
<dbReference type="GO" id="GO:0046306">
    <property type="term" value="P:alkanesulfonate catabolic process"/>
    <property type="evidence" value="ECO:0007669"/>
    <property type="project" value="TreeGrafter"/>
</dbReference>
<feature type="region of interest" description="Disordered" evidence="5">
    <location>
        <begin position="1"/>
        <end position="25"/>
    </location>
</feature>
<gene>
    <name evidence="7" type="ORF">MPP7335_04738</name>
</gene>
<dbReference type="AlphaFoldDB" id="A0A375YPJ0"/>
<evidence type="ECO:0000256" key="4">
    <source>
        <dbReference type="ARBA" id="ARBA00023033"/>
    </source>
</evidence>
<protein>
    <submittedName>
        <fullName evidence="7">Alkanesulfonate monooxygenase [Calothrix sp. PCC 7507]</fullName>
    </submittedName>
</protein>
<reference evidence="7 8" key="1">
    <citation type="submission" date="2018-05" db="EMBL/GenBank/DDBJ databases">
        <authorList>
            <consortium name="IHU Genomes"/>
        </authorList>
    </citation>
    <scope>NUCLEOTIDE SEQUENCE [LARGE SCALE GENOMIC DNA]</scope>
    <source>
        <strain evidence="7 8">P7335</strain>
    </source>
</reference>
<dbReference type="InterPro" id="IPR036661">
    <property type="entry name" value="Luciferase-like_sf"/>
</dbReference>
<evidence type="ECO:0000259" key="6">
    <source>
        <dbReference type="Pfam" id="PF00296"/>
    </source>
</evidence>
<dbReference type="InterPro" id="IPR011251">
    <property type="entry name" value="Luciferase-like_dom"/>
</dbReference>
<dbReference type="Pfam" id="PF00296">
    <property type="entry name" value="Bac_luciferase"/>
    <property type="match status" value="1"/>
</dbReference>
<keyword evidence="3" id="KW-0560">Oxidoreductase</keyword>
<feature type="domain" description="Luciferase-like" evidence="6">
    <location>
        <begin position="42"/>
        <end position="339"/>
    </location>
</feature>
<dbReference type="EMBL" id="UEGS01000001">
    <property type="protein sequence ID" value="SRX82969.1"/>
    <property type="molecule type" value="Genomic_DNA"/>
</dbReference>
<evidence type="ECO:0000256" key="5">
    <source>
        <dbReference type="SAM" id="MobiDB-lite"/>
    </source>
</evidence>
<evidence type="ECO:0000256" key="3">
    <source>
        <dbReference type="ARBA" id="ARBA00023002"/>
    </source>
</evidence>
<dbReference type="STRING" id="39692.BST38_19775"/>
<dbReference type="InterPro" id="IPR050172">
    <property type="entry name" value="SsuD_RutA_monooxygenase"/>
</dbReference>